<feature type="domain" description="Orn/DAP/Arg decarboxylase 2 N-terminal" evidence="11">
    <location>
        <begin position="103"/>
        <end position="341"/>
    </location>
</feature>
<sequence length="601" mass="68143">MLNTITLVWVYDREMSSSEWSLDVARELWGLNHSIRGDTITVDDEGYLAISIGGSSVRIKDVMEKYGFDVAYIRVLPLIGKAMRLVYETFTELARIHGFKGGLQPVFPMKVNPIDIVIDAIWRYGEKYGWGFNTGSIGELELLSKYAGKGPRILVYDGVLSDNVARILEGFREKGWRVVVDVESEHDLDILSKHPELEVGLRIKPLFKPGGKWAHSAGLEGKFGLTVNTLVKLREEYKWIEERARLLHVHAGSQIYKWSDVEAFINEVYNIYVQLTANGFSRLELVDPGGGLAYPYLDTRSGSIESPDYTVVDYFNHMLRVFSRLDKHPVLVYEGGRYIVAAHRIVVAKVVDVRPYSAEQLSSTGTSVVEDVLRGVRTIRDLKAVLKEYRRLIHRGSQGQQYTLEERELAEDLVSKIREEVVLKLSELLRAEPSSVDEVINDPFLYKLATSPSKRYILNLSIFADIPDSVLVNQYFQVAPVQRLNEKPDVVAVLGDLTCDSMGEIGEYVSHVRMHVKADDWFTRMDLRLVMAPYKRLKLGGVPLHLPVKGENYYVAILDTGAYQDPLTMKHNLIYGAPEIIMDEVDGEPKIEVVERNGKYL</sequence>
<dbReference type="InterPro" id="IPR009006">
    <property type="entry name" value="Ala_racemase/Decarboxylase_C"/>
</dbReference>
<reference evidence="12 13" key="2">
    <citation type="journal article" date="2011" name="Stand. Genomic Sci.">
        <title>Complete genome sequence of Desulfurococcus mucosus type strain (O7/1).</title>
        <authorList>
            <person name="Wirth R."/>
            <person name="Chertkov O."/>
            <person name="Held B."/>
            <person name="Lapidus A."/>
            <person name="Nolan M."/>
            <person name="Lucas S."/>
            <person name="Hammon N."/>
            <person name="Deshpande S."/>
            <person name="Cheng J.F."/>
            <person name="Tapia R."/>
            <person name="Han C."/>
            <person name="Goodwin L."/>
            <person name="Pitluck S."/>
            <person name="Liolios K."/>
            <person name="Ioanna P."/>
            <person name="Ivanova N."/>
            <person name="Mavromatis K."/>
            <person name="Mikhailova N."/>
            <person name="Pati A."/>
            <person name="Chen A."/>
            <person name="Palaniappan K."/>
            <person name="Land M."/>
            <person name="Hauser L."/>
            <person name="Chang Y.J."/>
            <person name="Jeffries C.D."/>
            <person name="Bilek Y."/>
            <person name="Hader T."/>
            <person name="Rohde M."/>
            <person name="Spring S."/>
            <person name="Sikorski J."/>
            <person name="Goker M."/>
            <person name="Woyke T."/>
            <person name="Bristow J."/>
            <person name="Eisen J.A."/>
            <person name="Markowitz V."/>
            <person name="Hugenholtz P."/>
            <person name="Kyrpides N.C."/>
            <person name="Klenk H.P."/>
        </authorList>
    </citation>
    <scope>NUCLEOTIDE SEQUENCE [LARGE SCALE GENOMIC DNA]</scope>
    <source>
        <strain evidence="13">ATCC 35584 / DSM 2162 / JCM 9187 / O7/1</strain>
    </source>
</reference>
<evidence type="ECO:0000256" key="1">
    <source>
        <dbReference type="ARBA" id="ARBA00001933"/>
    </source>
</evidence>
<evidence type="ECO:0000256" key="2">
    <source>
        <dbReference type="ARBA" id="ARBA00001946"/>
    </source>
</evidence>
<protein>
    <recommendedName>
        <fullName evidence="4">arginine decarboxylase</fullName>
        <ecNumber evidence="4">4.1.1.19</ecNumber>
    </recommendedName>
</protein>
<keyword evidence="8" id="KW-0745">Spermidine biosynthesis</keyword>
<name>E8R8H2_DESM0</name>
<dbReference type="InterPro" id="IPR029066">
    <property type="entry name" value="PLP-binding_barrel"/>
</dbReference>
<comment type="cofactor">
    <cofactor evidence="2">
        <name>Mg(2+)</name>
        <dbReference type="ChEBI" id="CHEBI:18420"/>
    </cofactor>
</comment>
<gene>
    <name evidence="12" type="ordered locus">Desmu_0485</name>
</gene>
<dbReference type="EMBL" id="CP002363">
    <property type="protein sequence ID" value="ADV64798.1"/>
    <property type="molecule type" value="Genomic_DNA"/>
</dbReference>
<evidence type="ECO:0000313" key="12">
    <source>
        <dbReference type="EMBL" id="ADV64798.1"/>
    </source>
</evidence>
<dbReference type="InterPro" id="IPR022653">
    <property type="entry name" value="De-COase2_pyr-phos_BS"/>
</dbReference>
<evidence type="ECO:0000313" key="13">
    <source>
        <dbReference type="Proteomes" id="UP000001068"/>
    </source>
</evidence>
<keyword evidence="5" id="KW-0210">Decarboxylase</keyword>
<dbReference type="Pfam" id="PF02784">
    <property type="entry name" value="Orn_Arg_deC_N"/>
    <property type="match status" value="1"/>
</dbReference>
<dbReference type="HOGENOM" id="CLU_027243_1_0_2"/>
<evidence type="ECO:0000256" key="3">
    <source>
        <dbReference type="ARBA" id="ARBA00008357"/>
    </source>
</evidence>
<accession>E8R8H2</accession>
<feature type="active site" description="Proton donor" evidence="10">
    <location>
        <position position="499"/>
    </location>
</feature>
<dbReference type="STRING" id="765177.Desmu_0485"/>
<dbReference type="GO" id="GO:0033388">
    <property type="term" value="P:putrescine biosynthetic process from arginine"/>
    <property type="evidence" value="ECO:0007669"/>
    <property type="project" value="TreeGrafter"/>
</dbReference>
<dbReference type="Gene3D" id="3.20.20.10">
    <property type="entry name" value="Alanine racemase"/>
    <property type="match status" value="1"/>
</dbReference>
<dbReference type="eggNOG" id="arCOG02269">
    <property type="taxonomic scope" value="Archaea"/>
</dbReference>
<dbReference type="PROSITE" id="PS00878">
    <property type="entry name" value="ODR_DC_2_1"/>
    <property type="match status" value="1"/>
</dbReference>
<keyword evidence="13" id="KW-1185">Reference proteome</keyword>
<comment type="similarity">
    <text evidence="3">Belongs to the Orn/Lys/Arg decarboxylase class-II family. SpeA subfamily.</text>
</comment>
<dbReference type="PRINTS" id="PR01180">
    <property type="entry name" value="ARGDCRBXLASE"/>
</dbReference>
<feature type="modified residue" description="N6-(pyridoxal phosphate)lysine" evidence="10">
    <location>
        <position position="110"/>
    </location>
</feature>
<evidence type="ECO:0000256" key="4">
    <source>
        <dbReference type="ARBA" id="ARBA00012426"/>
    </source>
</evidence>
<dbReference type="PRINTS" id="PR01179">
    <property type="entry name" value="ODADCRBXLASE"/>
</dbReference>
<proteinExistence type="inferred from homology"/>
<dbReference type="Gene3D" id="2.40.37.10">
    <property type="entry name" value="Lyase, Ornithine Decarboxylase, Chain A, domain 1"/>
    <property type="match status" value="1"/>
</dbReference>
<evidence type="ECO:0000256" key="10">
    <source>
        <dbReference type="PIRSR" id="PIRSR600183-50"/>
    </source>
</evidence>
<evidence type="ECO:0000256" key="8">
    <source>
        <dbReference type="ARBA" id="ARBA00023066"/>
    </source>
</evidence>
<dbReference type="PANTHER" id="PTHR43295">
    <property type="entry name" value="ARGININE DECARBOXYLASE"/>
    <property type="match status" value="1"/>
</dbReference>
<dbReference type="InterPro" id="IPR002985">
    <property type="entry name" value="Arg_decrbxlase"/>
</dbReference>
<dbReference type="InterPro" id="IPR022644">
    <property type="entry name" value="De-COase2_N"/>
</dbReference>
<comment type="cofactor">
    <cofactor evidence="1 10">
        <name>pyridoxal 5'-phosphate</name>
        <dbReference type="ChEBI" id="CHEBI:597326"/>
    </cofactor>
</comment>
<dbReference type="GO" id="GO:0008792">
    <property type="term" value="F:arginine decarboxylase activity"/>
    <property type="evidence" value="ECO:0007669"/>
    <property type="project" value="UniProtKB-EC"/>
</dbReference>
<dbReference type="EC" id="4.1.1.19" evidence="4"/>
<dbReference type="GO" id="GO:0006527">
    <property type="term" value="P:L-arginine catabolic process"/>
    <property type="evidence" value="ECO:0007669"/>
    <property type="project" value="InterPro"/>
</dbReference>
<evidence type="ECO:0000256" key="9">
    <source>
        <dbReference type="ARBA" id="ARBA00023239"/>
    </source>
</evidence>
<dbReference type="AlphaFoldDB" id="E8R8H2"/>
<dbReference type="SUPFAM" id="SSF51419">
    <property type="entry name" value="PLP-binding barrel"/>
    <property type="match status" value="1"/>
</dbReference>
<dbReference type="PANTHER" id="PTHR43295:SF9">
    <property type="entry name" value="BIOSYNTHETIC ARGININE DECARBOXYLASE"/>
    <property type="match status" value="1"/>
</dbReference>
<dbReference type="KEGG" id="dmu:Desmu_0485"/>
<dbReference type="InterPro" id="IPR000183">
    <property type="entry name" value="Orn/DAP/Arg_de-COase"/>
</dbReference>
<keyword evidence="7 10" id="KW-0663">Pyridoxal phosphate</keyword>
<keyword evidence="9 12" id="KW-0456">Lyase</keyword>
<evidence type="ECO:0000256" key="7">
    <source>
        <dbReference type="ARBA" id="ARBA00022898"/>
    </source>
</evidence>
<evidence type="ECO:0000259" key="11">
    <source>
        <dbReference type="Pfam" id="PF02784"/>
    </source>
</evidence>
<keyword evidence="6" id="KW-0460">Magnesium</keyword>
<evidence type="ECO:0000256" key="6">
    <source>
        <dbReference type="ARBA" id="ARBA00022842"/>
    </source>
</evidence>
<dbReference type="Proteomes" id="UP000001068">
    <property type="component" value="Chromosome"/>
</dbReference>
<evidence type="ECO:0000256" key="5">
    <source>
        <dbReference type="ARBA" id="ARBA00022793"/>
    </source>
</evidence>
<reference evidence="13" key="1">
    <citation type="submission" date="2010-11" db="EMBL/GenBank/DDBJ databases">
        <title>The complete genome of Desulfurococcus mucosus DSM 2162.</title>
        <authorList>
            <consortium name="US DOE Joint Genome Institute (JGI-PGF)"/>
            <person name="Lucas S."/>
            <person name="Copeland A."/>
            <person name="Lapidus A."/>
            <person name="Bruce D."/>
            <person name="Goodwin L."/>
            <person name="Pitluck S."/>
            <person name="Kyrpides N."/>
            <person name="Mavromatis K."/>
            <person name="Pagani I."/>
            <person name="Ivanova N."/>
            <person name="Ovchinnikova G."/>
            <person name="Chertkov O."/>
            <person name="Held B."/>
            <person name="Brettin T."/>
            <person name="Detter J.C."/>
            <person name="Tapia R."/>
            <person name="Han C."/>
            <person name="Land M."/>
            <person name="Hauser L."/>
            <person name="Markowitz V."/>
            <person name="Cheng J.-F."/>
            <person name="Hugenholtz P."/>
            <person name="Woyke T."/>
            <person name="Wu D."/>
            <person name="Wirth R."/>
            <person name="Bilek Y."/>
            <person name="Hader T."/>
            <person name="Klenk H.-P."/>
            <person name="Eisen J.A."/>
        </authorList>
    </citation>
    <scope>NUCLEOTIDE SEQUENCE [LARGE SCALE GENOMIC DNA]</scope>
    <source>
        <strain evidence="13">ATCC 35584 / DSM 2162 / JCM 9187 / O7/1</strain>
    </source>
</reference>
<organism evidence="12 13">
    <name type="scientific">Desulfurococcus mucosus (strain ATCC 35584 / DSM 2162 / JCM 9187 / O7/1)</name>
    <dbReference type="NCBI Taxonomy" id="765177"/>
    <lineage>
        <taxon>Archaea</taxon>
        <taxon>Thermoproteota</taxon>
        <taxon>Thermoprotei</taxon>
        <taxon>Desulfurococcales</taxon>
        <taxon>Desulfurococcaceae</taxon>
        <taxon>Desulfurococcus</taxon>
    </lineage>
</organism>
<dbReference type="GO" id="GO:0008295">
    <property type="term" value="P:spermidine biosynthetic process"/>
    <property type="evidence" value="ECO:0007669"/>
    <property type="project" value="UniProtKB-KW"/>
</dbReference>